<dbReference type="SUPFAM" id="SSF81383">
    <property type="entry name" value="F-box domain"/>
    <property type="match status" value="1"/>
</dbReference>
<evidence type="ECO:0000313" key="2">
    <source>
        <dbReference type="EMBL" id="KAK1646555.1"/>
    </source>
</evidence>
<dbReference type="Gene3D" id="1.20.1280.50">
    <property type="match status" value="1"/>
</dbReference>
<dbReference type="InterPro" id="IPR036047">
    <property type="entry name" value="F-box-like_dom_sf"/>
</dbReference>
<gene>
    <name evidence="2" type="ORF">QYE76_064360</name>
</gene>
<accession>A0AAD8S7B5</accession>
<dbReference type="PANTHER" id="PTHR34223">
    <property type="entry name" value="OS11G0201299 PROTEIN"/>
    <property type="match status" value="1"/>
</dbReference>
<organism evidence="2 3">
    <name type="scientific">Lolium multiflorum</name>
    <name type="common">Italian ryegrass</name>
    <name type="synonym">Lolium perenne subsp. multiflorum</name>
    <dbReference type="NCBI Taxonomy" id="4521"/>
    <lineage>
        <taxon>Eukaryota</taxon>
        <taxon>Viridiplantae</taxon>
        <taxon>Streptophyta</taxon>
        <taxon>Embryophyta</taxon>
        <taxon>Tracheophyta</taxon>
        <taxon>Spermatophyta</taxon>
        <taxon>Magnoliopsida</taxon>
        <taxon>Liliopsida</taxon>
        <taxon>Poales</taxon>
        <taxon>Poaceae</taxon>
        <taxon>BOP clade</taxon>
        <taxon>Pooideae</taxon>
        <taxon>Poodae</taxon>
        <taxon>Poeae</taxon>
        <taxon>Poeae Chloroplast Group 2 (Poeae type)</taxon>
        <taxon>Loliodinae</taxon>
        <taxon>Loliinae</taxon>
        <taxon>Lolium</taxon>
    </lineage>
</organism>
<sequence>MPHTSKAKKVSYSSKEDRISALPDDVLHHVLGFLQAAEAVHTSVLARRWRYLWKSMRCLRINSIGRGHEGNDASLSNFINCLLLLRDPGSTLDEVEIEYDNLEDNAKWISIWIRHALSCQAQVLTVKPDSAMHPSLDGPPLVSRHLRRLEISHVNLKNNFLDFSSCTALEDLKIESSALQTSRILSPSLKHLSMDGCIFRHHGRIRISVPKLVSLQLISFDGRAPLLESMLSLETAVVSAYIYWVDVCREGVAGECCGTCADCCGNDDHNGRCILLGGLSCATNLELITTPGMLIFRRDLRWCPTFSKLKTLLLTDWCVQINLRALVCMLEHSPVLENLILQLRKQLETALALEVEGNNGLMHKPAGISGCLKIIKVKCLEIDDRVCKVLKFLSILGTEIIIQRTTDGWRYLLSSQDPVSRGKENFGVLMDVPSGDHSVSRVGEELVLLMNLPTCDQLQECKAEAC</sequence>
<dbReference type="AlphaFoldDB" id="A0AAD8S7B5"/>
<name>A0AAD8S7B5_LOLMU</name>
<dbReference type="InterPro" id="IPR053197">
    <property type="entry name" value="F-box_SCFL_complex_component"/>
</dbReference>
<dbReference type="PROSITE" id="PS50181">
    <property type="entry name" value="FBOX"/>
    <property type="match status" value="1"/>
</dbReference>
<reference evidence="2" key="1">
    <citation type="submission" date="2023-07" db="EMBL/GenBank/DDBJ databases">
        <title>A chromosome-level genome assembly of Lolium multiflorum.</title>
        <authorList>
            <person name="Chen Y."/>
            <person name="Copetti D."/>
            <person name="Kolliker R."/>
            <person name="Studer B."/>
        </authorList>
    </citation>
    <scope>NUCLEOTIDE SEQUENCE</scope>
    <source>
        <strain evidence="2">02402/16</strain>
        <tissue evidence="2">Leaf</tissue>
    </source>
</reference>
<proteinExistence type="predicted"/>
<dbReference type="PANTHER" id="PTHR34223:SF88">
    <property type="entry name" value="OS11G0200950 PROTEIN"/>
    <property type="match status" value="1"/>
</dbReference>
<dbReference type="CDD" id="cd22160">
    <property type="entry name" value="F-box_AtFBL13-like"/>
    <property type="match status" value="1"/>
</dbReference>
<dbReference type="InterPro" id="IPR053781">
    <property type="entry name" value="F-box_AtFBL13-like"/>
</dbReference>
<feature type="domain" description="F-box" evidence="1">
    <location>
        <begin position="16"/>
        <end position="52"/>
    </location>
</feature>
<evidence type="ECO:0000259" key="1">
    <source>
        <dbReference type="PROSITE" id="PS50181"/>
    </source>
</evidence>
<dbReference type="EMBL" id="JAUUTY010000004">
    <property type="protein sequence ID" value="KAK1646555.1"/>
    <property type="molecule type" value="Genomic_DNA"/>
</dbReference>
<dbReference type="InterPro" id="IPR001810">
    <property type="entry name" value="F-box_dom"/>
</dbReference>
<dbReference type="SUPFAM" id="SSF52047">
    <property type="entry name" value="RNI-like"/>
    <property type="match status" value="1"/>
</dbReference>
<keyword evidence="3" id="KW-1185">Reference proteome</keyword>
<evidence type="ECO:0000313" key="3">
    <source>
        <dbReference type="Proteomes" id="UP001231189"/>
    </source>
</evidence>
<protein>
    <recommendedName>
        <fullName evidence="1">F-box domain-containing protein</fullName>
    </recommendedName>
</protein>
<comment type="caution">
    <text evidence="2">The sequence shown here is derived from an EMBL/GenBank/DDBJ whole genome shotgun (WGS) entry which is preliminary data.</text>
</comment>
<dbReference type="Pfam" id="PF00646">
    <property type="entry name" value="F-box"/>
    <property type="match status" value="1"/>
</dbReference>
<dbReference type="Proteomes" id="UP001231189">
    <property type="component" value="Unassembled WGS sequence"/>
</dbReference>